<comment type="similarity">
    <text evidence="1">Belongs to the peptidase S45 family.</text>
</comment>
<dbReference type="InterPro" id="IPR043146">
    <property type="entry name" value="Penicillin_amidase_N_B-knob"/>
</dbReference>
<dbReference type="Gene3D" id="1.10.439.10">
    <property type="entry name" value="Penicillin Amidohydrolase, domain 1"/>
    <property type="match status" value="1"/>
</dbReference>
<gene>
    <name evidence="6" type="ORF">D0Z08_08420</name>
</gene>
<dbReference type="OrthoDB" id="9759796at2"/>
<dbReference type="InterPro" id="IPR014395">
    <property type="entry name" value="Pen/GL7ACA/AHL_acylase"/>
</dbReference>
<dbReference type="RefSeq" id="WP_118924567.1">
    <property type="nucleotide sequence ID" value="NZ_QXGH01000012.1"/>
</dbReference>
<comment type="cofactor">
    <cofactor evidence="5">
        <name>Ca(2+)</name>
        <dbReference type="ChEBI" id="CHEBI:29108"/>
    </cofactor>
    <text evidence="5">Binds 1 Ca(2+) ion per dimer.</text>
</comment>
<feature type="binding site" evidence="5">
    <location>
        <position position="249"/>
    </location>
    <ligand>
        <name>Ca(2+)</name>
        <dbReference type="ChEBI" id="CHEBI:29108"/>
    </ligand>
</feature>
<protein>
    <submittedName>
        <fullName evidence="6">Penicillin acylase family protein</fullName>
    </submittedName>
</protein>
<dbReference type="Gene3D" id="1.10.1400.10">
    <property type="match status" value="1"/>
</dbReference>
<evidence type="ECO:0000313" key="6">
    <source>
        <dbReference type="EMBL" id="RHW27680.1"/>
    </source>
</evidence>
<dbReference type="Proteomes" id="UP000283644">
    <property type="component" value="Unassembled WGS sequence"/>
</dbReference>
<keyword evidence="5" id="KW-0479">Metal-binding</keyword>
<dbReference type="AlphaFoldDB" id="A0A417Y4T9"/>
<evidence type="ECO:0000256" key="5">
    <source>
        <dbReference type="PIRSR" id="PIRSR001227-2"/>
    </source>
</evidence>
<keyword evidence="7" id="KW-1185">Reference proteome</keyword>
<dbReference type="InterPro" id="IPR043147">
    <property type="entry name" value="Penicillin_amidase_A-knob"/>
</dbReference>
<accession>A0A417Y4T9</accession>
<dbReference type="SUPFAM" id="SSF56235">
    <property type="entry name" value="N-terminal nucleophile aminohydrolases (Ntn hydrolases)"/>
    <property type="match status" value="1"/>
</dbReference>
<feature type="active site" description="Nucleophile" evidence="4">
    <location>
        <position position="169"/>
    </location>
</feature>
<keyword evidence="5" id="KW-0106">Calcium</keyword>
<sequence length="654" mass="70744">MARLYRDAFGIPHLRADSILDLAHAQGRVTVADRAWQLEWLRRRANGTTAEVVGEPGLSWDRFSRRMRTVETAQRAFAACTDETQRFVSSYVDGVNEALAVLDPGTVPELAKAGIEPGEWEPWMPLATFLAQHLLFANIGGLLWKRLAADVLGDEVRFLSHQDPTASGSNAWAAGGGRTASGLPLIGGDPHRIIEQPGVYQQVRLACEDPTDSFDVVGYTFVGVPGVQHFAHAGDVAWAITNACADYQDVTEDDGSDVVERHTETIAVLGGDAVEIDVVQTARGLVFEDGLAVRTTSWELGDLGFDAILGLLRARSVDDVDRVLDAWVEPVNNAVIADRSGNLRYRIAGRVPVRDESGAWVGWLAEPNRAEIATDGHVVTANERRGPESDAIGSVFAAPYRADRLHTLLDGHTDLTTDDYVAFHNDALLQTVPMVTALVPGAFDDFDGIMAAGSAEAARYAAFRSALVRRICEEPVFAALFEPPAGHRHEEIFAPWLNATYRLGLALPRLANENVAGNRPFGIDLVAHAQAALAEVDAAGSDAATWGDTHVTDPVHWFGYLTDHDYDGLPRLALSGDADCVRCCVSYPALTDECSRGSVARYVWDLADRTAGGWVVPVGAHGLPGDPHHHDQLALWAAGELAPIVTDWEELTEA</sequence>
<evidence type="ECO:0000256" key="3">
    <source>
        <dbReference type="ARBA" id="ARBA00023145"/>
    </source>
</evidence>
<proteinExistence type="inferred from homology"/>
<comment type="caution">
    <text evidence="6">The sequence shown here is derived from an EMBL/GenBank/DDBJ whole genome shotgun (WGS) entry which is preliminary data.</text>
</comment>
<evidence type="ECO:0000313" key="7">
    <source>
        <dbReference type="Proteomes" id="UP000283644"/>
    </source>
</evidence>
<dbReference type="PANTHER" id="PTHR34218:SF4">
    <property type="entry name" value="ACYL-HOMOSERINE LACTONE ACYLASE QUIP"/>
    <property type="match status" value="1"/>
</dbReference>
<dbReference type="GO" id="GO:0046872">
    <property type="term" value="F:metal ion binding"/>
    <property type="evidence" value="ECO:0007669"/>
    <property type="project" value="UniProtKB-KW"/>
</dbReference>
<keyword evidence="3" id="KW-0865">Zymogen</keyword>
<feature type="binding site" evidence="5">
    <location>
        <position position="246"/>
    </location>
    <ligand>
        <name>Ca(2+)</name>
        <dbReference type="ChEBI" id="CHEBI:29108"/>
    </ligand>
</feature>
<dbReference type="PANTHER" id="PTHR34218">
    <property type="entry name" value="PEPTIDASE S45 PENICILLIN AMIDASE"/>
    <property type="match status" value="1"/>
</dbReference>
<dbReference type="GO" id="GO:0016811">
    <property type="term" value="F:hydrolase activity, acting on carbon-nitrogen (but not peptide) bonds, in linear amides"/>
    <property type="evidence" value="ECO:0007669"/>
    <property type="project" value="InterPro"/>
</dbReference>
<organism evidence="6 7">
    <name type="scientific">Nocardioides immobilis</name>
    <dbReference type="NCBI Taxonomy" id="2049295"/>
    <lineage>
        <taxon>Bacteria</taxon>
        <taxon>Bacillati</taxon>
        <taxon>Actinomycetota</taxon>
        <taxon>Actinomycetes</taxon>
        <taxon>Propionibacteriales</taxon>
        <taxon>Nocardioidaceae</taxon>
        <taxon>Nocardioides</taxon>
    </lineage>
</organism>
<reference evidence="6 7" key="1">
    <citation type="submission" date="2018-09" db="EMBL/GenBank/DDBJ databases">
        <title>Genome sequencing of Nocardioides immobilis CCTCC AB 2017083 for comparison to Nocardioides silvaticus.</title>
        <authorList>
            <person name="Li C."/>
            <person name="Wang G."/>
        </authorList>
    </citation>
    <scope>NUCLEOTIDE SEQUENCE [LARGE SCALE GENOMIC DNA]</scope>
    <source>
        <strain evidence="6 7">CCTCC AB 2017083</strain>
    </source>
</reference>
<dbReference type="Gene3D" id="2.30.120.10">
    <property type="match status" value="1"/>
</dbReference>
<dbReference type="InterPro" id="IPR023343">
    <property type="entry name" value="Penicillin_amidase_dom1"/>
</dbReference>
<evidence type="ECO:0000256" key="1">
    <source>
        <dbReference type="ARBA" id="ARBA00006586"/>
    </source>
</evidence>
<dbReference type="Pfam" id="PF01804">
    <property type="entry name" value="Penicil_amidase"/>
    <property type="match status" value="1"/>
</dbReference>
<dbReference type="EMBL" id="QXGH01000012">
    <property type="protein sequence ID" value="RHW27680.1"/>
    <property type="molecule type" value="Genomic_DNA"/>
</dbReference>
<dbReference type="Gene3D" id="3.60.20.10">
    <property type="entry name" value="Glutamine Phosphoribosylpyrophosphate, subunit 1, domain 1"/>
    <property type="match status" value="1"/>
</dbReference>
<dbReference type="InterPro" id="IPR002692">
    <property type="entry name" value="S45"/>
</dbReference>
<name>A0A417Y4T9_9ACTN</name>
<dbReference type="InterPro" id="IPR029055">
    <property type="entry name" value="Ntn_hydrolases_N"/>
</dbReference>
<dbReference type="PIRSF" id="PIRSF001227">
    <property type="entry name" value="Pen_acylase"/>
    <property type="match status" value="1"/>
</dbReference>
<keyword evidence="2" id="KW-0378">Hydrolase</keyword>
<evidence type="ECO:0000256" key="4">
    <source>
        <dbReference type="PIRSR" id="PIRSR001227-1"/>
    </source>
</evidence>
<evidence type="ECO:0000256" key="2">
    <source>
        <dbReference type="ARBA" id="ARBA00022801"/>
    </source>
</evidence>
<dbReference type="GO" id="GO:0017000">
    <property type="term" value="P:antibiotic biosynthetic process"/>
    <property type="evidence" value="ECO:0007669"/>
    <property type="project" value="InterPro"/>
</dbReference>